<dbReference type="Proteomes" id="UP001139347">
    <property type="component" value="Unassembled WGS sequence"/>
</dbReference>
<evidence type="ECO:0000313" key="3">
    <source>
        <dbReference type="Proteomes" id="UP001139347"/>
    </source>
</evidence>
<evidence type="ECO:0000313" key="2">
    <source>
        <dbReference type="EMBL" id="MCJ8012127.1"/>
    </source>
</evidence>
<gene>
    <name evidence="2" type="ORF">MUG84_10265</name>
</gene>
<comment type="caution">
    <text evidence="2">The sequence shown here is derived from an EMBL/GenBank/DDBJ whole genome shotgun (WGS) entry which is preliminary data.</text>
</comment>
<organism evidence="2 3">
    <name type="scientific">Paenibacillus mangrovi</name>
    <dbReference type="NCBI Taxonomy" id="2931978"/>
    <lineage>
        <taxon>Bacteria</taxon>
        <taxon>Bacillati</taxon>
        <taxon>Bacillota</taxon>
        <taxon>Bacilli</taxon>
        <taxon>Bacillales</taxon>
        <taxon>Paenibacillaceae</taxon>
        <taxon>Paenibacillus</taxon>
    </lineage>
</organism>
<reference evidence="2" key="1">
    <citation type="submission" date="2022-04" db="EMBL/GenBank/DDBJ databases">
        <title>Paenibacillus mangrovi sp. nov., a novel endophytic bacterium isolated from bark of Kandelia candel.</title>
        <authorList>
            <person name="Tuo L."/>
        </authorList>
    </citation>
    <scope>NUCLEOTIDE SEQUENCE</scope>
    <source>
        <strain evidence="2">KQZ6P-2</strain>
    </source>
</reference>
<sequence length="556" mass="63484">MTQKFETRIVHSLVKIFPDQELAETAAASGAALLNEVFSYQVAYRSKHLMPEVKVTAESGIGDRITLRSVGLVPSEYPVQHDHDDNMLRTTPGLYPDPLLPLNGDGVLRAYPGQWRSIWITVNPQNEVKPGLYPIVIRFESASGDKLAEERFELEIIGASLPKQQLLHTEWFHTDCLTTHYHTEAFDEKHWGLLRKYIQTAVEHGVNMLLTPLFTPPLDTEVGGERPTVQLVDVEVTGEDGYRFGFDRLKRWTDLCDACGIEYFEFSHLFTQWGAQHAPKIMATVDGETKRIFGWETDASGEAYRAFLNQFLPQLVDWIRENGLESRSYFHISDEPTLDHLGSYGSARNIVKDLLEGFPIIDALSDYDFYEKGLVENPIPANNHIDPFLEHGVTPLWTYYCVSQYKKVSNRFFSMPSARNRILGYQLYKYDVAGFLHWGFNFWYTQYSKRVIDPFRVTDAGGAFPSGDAFLVYPGEEGPIESIRMEVLREALQDLRALRLLESILGREAVLEALDEGLEEPITFSSFPRDADWLLSKREWMNGKIKEHIHKSAVSS</sequence>
<evidence type="ECO:0000259" key="1">
    <source>
        <dbReference type="Pfam" id="PF13320"/>
    </source>
</evidence>
<dbReference type="RefSeq" id="WP_244724741.1">
    <property type="nucleotide sequence ID" value="NZ_JALIRP010000003.1"/>
</dbReference>
<feature type="domain" description="Glycoside hydrolase 123 catalytic" evidence="1">
    <location>
        <begin position="171"/>
        <end position="501"/>
    </location>
</feature>
<dbReference type="SUPFAM" id="SSF51445">
    <property type="entry name" value="(Trans)glycosidases"/>
    <property type="match status" value="1"/>
</dbReference>
<dbReference type="InterPro" id="IPR017853">
    <property type="entry name" value="GH"/>
</dbReference>
<name>A0A9X1WMR1_9BACL</name>
<dbReference type="InterPro" id="IPR025150">
    <property type="entry name" value="GH123_cat"/>
</dbReference>
<protein>
    <submittedName>
        <fullName evidence="2">DUF4091 domain-containing protein</fullName>
    </submittedName>
</protein>
<dbReference type="AlphaFoldDB" id="A0A9X1WMR1"/>
<proteinExistence type="predicted"/>
<accession>A0A9X1WMR1</accession>
<dbReference type="Pfam" id="PF13320">
    <property type="entry name" value="GH123_cat"/>
    <property type="match status" value="1"/>
</dbReference>
<dbReference type="EMBL" id="JALIRP010000003">
    <property type="protein sequence ID" value="MCJ8012127.1"/>
    <property type="molecule type" value="Genomic_DNA"/>
</dbReference>
<keyword evidence="3" id="KW-1185">Reference proteome</keyword>